<feature type="transmembrane region" description="Helical" evidence="1">
    <location>
        <begin position="113"/>
        <end position="136"/>
    </location>
</feature>
<feature type="transmembrane region" description="Helical" evidence="1">
    <location>
        <begin position="590"/>
        <end position="607"/>
    </location>
</feature>
<feature type="non-terminal residue" evidence="3">
    <location>
        <position position="666"/>
    </location>
</feature>
<dbReference type="AlphaFoldDB" id="A0A0P9CZ62"/>
<evidence type="ECO:0000313" key="3">
    <source>
        <dbReference type="EMBL" id="KPV50942.1"/>
    </source>
</evidence>
<dbReference type="Proteomes" id="UP000050509">
    <property type="component" value="Unassembled WGS sequence"/>
</dbReference>
<evidence type="ECO:0000259" key="2">
    <source>
        <dbReference type="Pfam" id="PF13231"/>
    </source>
</evidence>
<feature type="transmembrane region" description="Helical" evidence="1">
    <location>
        <begin position="191"/>
        <end position="213"/>
    </location>
</feature>
<reference evidence="3 4" key="1">
    <citation type="submission" date="2015-09" db="EMBL/GenBank/DDBJ databases">
        <title>Draft genome sequence of Kouleothrix aurantiaca JCM 19913.</title>
        <authorList>
            <person name="Hemp J."/>
        </authorList>
    </citation>
    <scope>NUCLEOTIDE SEQUENCE [LARGE SCALE GENOMIC DNA]</scope>
    <source>
        <strain evidence="3 4">COM-B</strain>
    </source>
</reference>
<protein>
    <recommendedName>
        <fullName evidence="2">Glycosyltransferase RgtA/B/C/D-like domain-containing protein</fullName>
    </recommendedName>
</protein>
<keyword evidence="4" id="KW-1185">Reference proteome</keyword>
<evidence type="ECO:0000313" key="4">
    <source>
        <dbReference type="Proteomes" id="UP000050509"/>
    </source>
</evidence>
<accession>A0A0P9CZ62</accession>
<dbReference type="PANTHER" id="PTHR10790:SF51">
    <property type="entry name" value="TETRATRICOPEPTIDE REPEAT PROTEIN"/>
    <property type="match status" value="1"/>
</dbReference>
<dbReference type="EMBL" id="LJCR01001145">
    <property type="protein sequence ID" value="KPV50942.1"/>
    <property type="molecule type" value="Genomic_DNA"/>
</dbReference>
<gene>
    <name evidence="3" type="ORF">SE17_24045</name>
</gene>
<keyword evidence="1" id="KW-0472">Membrane</keyword>
<feature type="transmembrane region" description="Helical" evidence="1">
    <location>
        <begin position="559"/>
        <end position="578"/>
    </location>
</feature>
<feature type="domain" description="Glycosyltransferase RgtA/B/C/D-like" evidence="2">
    <location>
        <begin position="6"/>
        <end position="89"/>
    </location>
</feature>
<dbReference type="InterPro" id="IPR038731">
    <property type="entry name" value="RgtA/B/C-like"/>
</dbReference>
<name>A0A0P9CZ62_9CHLR</name>
<feature type="transmembrane region" description="Helical" evidence="1">
    <location>
        <begin position="234"/>
        <end position="255"/>
    </location>
</feature>
<keyword evidence="1" id="KW-0812">Transmembrane</keyword>
<dbReference type="Pfam" id="PF13231">
    <property type="entry name" value="PMT_2"/>
    <property type="match status" value="1"/>
</dbReference>
<sequence>MSIEGGARAGLVAALLLALSALPIQLAHFFTVDSATAFFTLLSVYVAVRLAQNGGWPTTILLGLSIGAAMACRVTMATLGMLAVLAVAQRLWAARNDVSPASDVYYIPARRRLTFWSAAGMVVLAGVLSILTFRMLQPDAFVGSSFFDLRIEPRFISNIQEIGAAVNGEADSPPSQQWVGRVRYLFALQNMVIWGMGLALGLTAWLAWVWAGAQLARGMWDAWTGTGWARLQRALRHTLPWFWIGFYFTWQGGIFGMTMRYYLQLYGLLALFAGWALVRALDFRLLISDWRPRRARLYSLQAAVRWVPLVLVVALTLAWAYAFTRIYTRPHSRIIASRWMYDHIPPGSAVSSEQWDDALPISIDDRRAFDPGVGGWFYNVETYPYAEDDPTKYTGFIDQNGKPSLGLLDHLDQIDYIVLSSNRVYGSATRSPMRYPALTRYYHYLFNGQLGFEQVADITSYPTLFGIPIPDQGAEEAFSVYDHPRVLIFKKTAAYNRANATDLITGDVVWSEVYKLSSLRASRVPTALRLTDTQWDAFREAGTWAAQFNPAGLASMVPWLTWLLVLELLGWSMFALVFRALPALPDRGFALAKMLALLLVAYLAWLLGSLRLLAFGTLSAWLCAAVLIVTGAALAWRNWAALRTFFRERRTAIFTAEGLFLLAYLG</sequence>
<proteinExistence type="predicted"/>
<organism evidence="3 4">
    <name type="scientific">Kouleothrix aurantiaca</name>
    <dbReference type="NCBI Taxonomy" id="186479"/>
    <lineage>
        <taxon>Bacteria</taxon>
        <taxon>Bacillati</taxon>
        <taxon>Chloroflexota</taxon>
        <taxon>Chloroflexia</taxon>
        <taxon>Chloroflexales</taxon>
        <taxon>Roseiflexineae</taxon>
        <taxon>Roseiflexaceae</taxon>
        <taxon>Kouleothrix</taxon>
    </lineage>
</organism>
<feature type="transmembrane region" description="Helical" evidence="1">
    <location>
        <begin position="613"/>
        <end position="636"/>
    </location>
</feature>
<keyword evidence="1" id="KW-1133">Transmembrane helix</keyword>
<dbReference type="PANTHER" id="PTHR10790">
    <property type="entry name" value="TPR-DOMAIN CONTAINING PROTEIN"/>
    <property type="match status" value="1"/>
</dbReference>
<comment type="caution">
    <text evidence="3">The sequence shown here is derived from an EMBL/GenBank/DDBJ whole genome shotgun (WGS) entry which is preliminary data.</text>
</comment>
<feature type="transmembrane region" description="Helical" evidence="1">
    <location>
        <begin position="61"/>
        <end position="92"/>
    </location>
</feature>
<feature type="transmembrane region" description="Helical" evidence="1">
    <location>
        <begin position="261"/>
        <end position="281"/>
    </location>
</feature>
<evidence type="ECO:0000256" key="1">
    <source>
        <dbReference type="SAM" id="Phobius"/>
    </source>
</evidence>
<feature type="transmembrane region" description="Helical" evidence="1">
    <location>
        <begin position="302"/>
        <end position="323"/>
    </location>
</feature>